<name>A0AAE9Z198_9GAMM</name>
<keyword evidence="2" id="KW-1185">Reference proteome</keyword>
<organism evidence="1 2">
    <name type="scientific">Thalassomonas viridans</name>
    <dbReference type="NCBI Taxonomy" id="137584"/>
    <lineage>
        <taxon>Bacteria</taxon>
        <taxon>Pseudomonadati</taxon>
        <taxon>Pseudomonadota</taxon>
        <taxon>Gammaproteobacteria</taxon>
        <taxon>Alteromonadales</taxon>
        <taxon>Colwelliaceae</taxon>
        <taxon>Thalassomonas</taxon>
    </lineage>
</organism>
<dbReference type="KEGG" id="tvd:SG34_023060"/>
<evidence type="ECO:0008006" key="3">
    <source>
        <dbReference type="Google" id="ProtNLM"/>
    </source>
</evidence>
<evidence type="ECO:0000313" key="1">
    <source>
        <dbReference type="EMBL" id="WDE04194.1"/>
    </source>
</evidence>
<dbReference type="RefSeq" id="WP_161797865.1">
    <property type="nucleotide sequence ID" value="NZ_CP059733.1"/>
</dbReference>
<gene>
    <name evidence="1" type="ORF">SG34_023060</name>
</gene>
<reference evidence="1 2" key="2">
    <citation type="journal article" date="2022" name="Mar. Drugs">
        <title>Bioassay-Guided Fractionation Leads to the Detection of Cholic Acid Generated by the Rare Thalassomonas sp.</title>
        <authorList>
            <person name="Pheiffer F."/>
            <person name="Schneider Y.K."/>
            <person name="Hansen E.H."/>
            <person name="Andersen J.H."/>
            <person name="Isaksson J."/>
            <person name="Busche T."/>
            <person name="R C."/>
            <person name="Kalinowski J."/>
            <person name="Zyl L.V."/>
            <person name="Trindade M."/>
        </authorList>
    </citation>
    <scope>NUCLEOTIDE SEQUENCE [LARGE SCALE GENOMIC DNA]</scope>
    <source>
        <strain evidence="1 2">XOM25</strain>
    </source>
</reference>
<proteinExistence type="predicted"/>
<protein>
    <recommendedName>
        <fullName evidence="3">Class I lanthipeptide</fullName>
    </recommendedName>
</protein>
<dbReference type="Proteomes" id="UP000032352">
    <property type="component" value="Chromosome"/>
</dbReference>
<accession>A0AAE9Z198</accession>
<evidence type="ECO:0000313" key="2">
    <source>
        <dbReference type="Proteomes" id="UP000032352"/>
    </source>
</evidence>
<reference evidence="1 2" key="1">
    <citation type="journal article" date="2015" name="Genome Announc.">
        <title>Draft Genome Sequences of Marine Isolates of Thalassomonas viridans and Thalassomonas actiniarum.</title>
        <authorList>
            <person name="Olonade I."/>
            <person name="van Zyl L.J."/>
            <person name="Trindade M."/>
        </authorList>
    </citation>
    <scope>NUCLEOTIDE SEQUENCE [LARGE SCALE GENOMIC DNA]</scope>
    <source>
        <strain evidence="1 2">XOM25</strain>
    </source>
</reference>
<dbReference type="AlphaFoldDB" id="A0AAE9Z198"/>
<dbReference type="EMBL" id="CP059733">
    <property type="protein sequence ID" value="WDE04194.1"/>
    <property type="molecule type" value="Genomic_DNA"/>
</dbReference>
<sequence>MKLKLKKQQVKNLSKDNKVLPMEQTANIAGGKKTADCPVPTTHQTLYCPSADFVC</sequence>